<dbReference type="AlphaFoldDB" id="A0A9P4ULV7"/>
<protein>
    <submittedName>
        <fullName evidence="3">Uncharacterized protein</fullName>
    </submittedName>
</protein>
<keyword evidence="2" id="KW-0472">Membrane</keyword>
<feature type="transmembrane region" description="Helical" evidence="2">
    <location>
        <begin position="85"/>
        <end position="108"/>
    </location>
</feature>
<feature type="transmembrane region" description="Helical" evidence="2">
    <location>
        <begin position="687"/>
        <end position="710"/>
    </location>
</feature>
<dbReference type="OrthoDB" id="3034003at2759"/>
<evidence type="ECO:0000313" key="3">
    <source>
        <dbReference type="EMBL" id="KAF2720552.1"/>
    </source>
</evidence>
<sequence length="796" mass="86697">MAILATFMDHQLTVAEAAAVINVAVVVVKLTYPLLIALVVASILSKQTNVATWSVLSRIVNDSHWPALLRTDTANARKVSRRVRALAILSTVCGLVLAIAAAVTPLGLRSRLSLEEVEETRFSYVRDTSAIGRATPLHATYKASRLCGSFPVISCPGNDDHITTIISPTSTEQSSDAGYPDAHITTGIADNITQAFSSATGGDDCTIAGMFDIEYRSFINYNNQTRPEDDDLTQWYDGGKPRTQGRFRYFQSFILEERLQPIEGLIVSTTDSPGIGFRNHTLPPSSQYGYTWTEEILWLEPETGGFFNLTHDYPYLDLNNTQDDPKLLAKSWKAGVLTNSFLALYMNVSRNESYMGKEYPLEKLHSFSSSASNAAPNRIDFSPFGSANFDIKKYLPGLPGPLGDLQTFNTHETEDFNATNYFYIDTAAFGYGGADPLSIKTAGSGGGLLLGAASMVDADGNLSTDYQSYSLDPGTNWSHPLYSCMSSVKASVKTIDFQLNGTASLTNLIIKEVRDTEYSSQDAMPIWATEDTGQEIYTLSPFWGIVSPDYVGKPGLSTLQRQSFYLPAGNTATGTGSLNADDAAAGARAPLAAFSSLYTTLTDNRMPDFSGVSNWLLYAKWAQLSTEASTAGKITDYIWTDLMANELMSSKSPLSRASDGSGGAGASSIASTPTMRYVQRVSYDWRYAIPALLFVALLIPLLLCAVLLFCTRKLSLNSLRSLLNQSAAGRSVTTERYQGQAAADYANTREWVKLRGDELVSPYADEPHPVTFNTSDMPEAEVGKPLFGVDERPDVR</sequence>
<evidence type="ECO:0000256" key="2">
    <source>
        <dbReference type="SAM" id="Phobius"/>
    </source>
</evidence>
<dbReference type="EMBL" id="MU003798">
    <property type="protein sequence ID" value="KAF2720552.1"/>
    <property type="molecule type" value="Genomic_DNA"/>
</dbReference>
<keyword evidence="2" id="KW-0812">Transmembrane</keyword>
<gene>
    <name evidence="3" type="ORF">K431DRAFT_304206</name>
</gene>
<evidence type="ECO:0000256" key="1">
    <source>
        <dbReference type="SAM" id="MobiDB-lite"/>
    </source>
</evidence>
<dbReference type="Proteomes" id="UP000799441">
    <property type="component" value="Unassembled WGS sequence"/>
</dbReference>
<keyword evidence="2" id="KW-1133">Transmembrane helix</keyword>
<accession>A0A9P4ULV7</accession>
<feature type="transmembrane region" description="Helical" evidence="2">
    <location>
        <begin position="20"/>
        <end position="44"/>
    </location>
</feature>
<keyword evidence="4" id="KW-1185">Reference proteome</keyword>
<feature type="region of interest" description="Disordered" evidence="1">
    <location>
        <begin position="772"/>
        <end position="796"/>
    </location>
</feature>
<comment type="caution">
    <text evidence="3">The sequence shown here is derived from an EMBL/GenBank/DDBJ whole genome shotgun (WGS) entry which is preliminary data.</text>
</comment>
<evidence type="ECO:0000313" key="4">
    <source>
        <dbReference type="Proteomes" id="UP000799441"/>
    </source>
</evidence>
<organism evidence="3 4">
    <name type="scientific">Polychaeton citri CBS 116435</name>
    <dbReference type="NCBI Taxonomy" id="1314669"/>
    <lineage>
        <taxon>Eukaryota</taxon>
        <taxon>Fungi</taxon>
        <taxon>Dikarya</taxon>
        <taxon>Ascomycota</taxon>
        <taxon>Pezizomycotina</taxon>
        <taxon>Dothideomycetes</taxon>
        <taxon>Dothideomycetidae</taxon>
        <taxon>Capnodiales</taxon>
        <taxon>Capnodiaceae</taxon>
        <taxon>Polychaeton</taxon>
    </lineage>
</organism>
<name>A0A9P4ULV7_9PEZI</name>
<proteinExistence type="predicted"/>
<reference evidence="3" key="1">
    <citation type="journal article" date="2020" name="Stud. Mycol.">
        <title>101 Dothideomycetes genomes: a test case for predicting lifestyles and emergence of pathogens.</title>
        <authorList>
            <person name="Haridas S."/>
            <person name="Albert R."/>
            <person name="Binder M."/>
            <person name="Bloem J."/>
            <person name="Labutti K."/>
            <person name="Salamov A."/>
            <person name="Andreopoulos B."/>
            <person name="Baker S."/>
            <person name="Barry K."/>
            <person name="Bills G."/>
            <person name="Bluhm B."/>
            <person name="Cannon C."/>
            <person name="Castanera R."/>
            <person name="Culley D."/>
            <person name="Daum C."/>
            <person name="Ezra D."/>
            <person name="Gonzalez J."/>
            <person name="Henrissat B."/>
            <person name="Kuo A."/>
            <person name="Liang C."/>
            <person name="Lipzen A."/>
            <person name="Lutzoni F."/>
            <person name="Magnuson J."/>
            <person name="Mondo S."/>
            <person name="Nolan M."/>
            <person name="Ohm R."/>
            <person name="Pangilinan J."/>
            <person name="Park H.-J."/>
            <person name="Ramirez L."/>
            <person name="Alfaro M."/>
            <person name="Sun H."/>
            <person name="Tritt A."/>
            <person name="Yoshinaga Y."/>
            <person name="Zwiers L.-H."/>
            <person name="Turgeon B."/>
            <person name="Goodwin S."/>
            <person name="Spatafora J."/>
            <person name="Crous P."/>
            <person name="Grigoriev I."/>
        </authorList>
    </citation>
    <scope>NUCLEOTIDE SEQUENCE</scope>
    <source>
        <strain evidence="3">CBS 116435</strain>
    </source>
</reference>